<sequence>MANIMISNFTGKFTGKYLLFYYILLPLHCFLDFLLCCIIDNYKCVLICLNITILVPLRVRVFLIKSSVNL</sequence>
<feature type="transmembrane region" description="Helical" evidence="1">
    <location>
        <begin position="46"/>
        <end position="64"/>
    </location>
</feature>
<name>A0A6N2T7T7_9BACE</name>
<organism evidence="2">
    <name type="scientific">Bacteroides caccae</name>
    <dbReference type="NCBI Taxonomy" id="47678"/>
    <lineage>
        <taxon>Bacteria</taxon>
        <taxon>Pseudomonadati</taxon>
        <taxon>Bacteroidota</taxon>
        <taxon>Bacteroidia</taxon>
        <taxon>Bacteroidales</taxon>
        <taxon>Bacteroidaceae</taxon>
        <taxon>Bacteroides</taxon>
    </lineage>
</organism>
<feature type="transmembrane region" description="Helical" evidence="1">
    <location>
        <begin position="20"/>
        <end position="39"/>
    </location>
</feature>
<gene>
    <name evidence="2" type="ORF">BCLFYP20_01965</name>
</gene>
<evidence type="ECO:0008006" key="3">
    <source>
        <dbReference type="Google" id="ProtNLM"/>
    </source>
</evidence>
<keyword evidence="1" id="KW-1133">Transmembrane helix</keyword>
<keyword evidence="1" id="KW-0472">Membrane</keyword>
<accession>A0A6N2T7T7</accession>
<dbReference type="AlphaFoldDB" id="A0A6N2T7T7"/>
<proteinExistence type="predicted"/>
<dbReference type="EMBL" id="CACRTB010000007">
    <property type="protein sequence ID" value="VYT01794.1"/>
    <property type="molecule type" value="Genomic_DNA"/>
</dbReference>
<protein>
    <recommendedName>
        <fullName evidence="3">Transmembrane protein</fullName>
    </recommendedName>
</protein>
<evidence type="ECO:0000256" key="1">
    <source>
        <dbReference type="SAM" id="Phobius"/>
    </source>
</evidence>
<keyword evidence="1" id="KW-0812">Transmembrane</keyword>
<evidence type="ECO:0000313" key="2">
    <source>
        <dbReference type="EMBL" id="VYT01794.1"/>
    </source>
</evidence>
<reference evidence="2" key="1">
    <citation type="submission" date="2019-11" db="EMBL/GenBank/DDBJ databases">
        <authorList>
            <person name="Feng L."/>
        </authorList>
    </citation>
    <scope>NUCLEOTIDE SEQUENCE</scope>
    <source>
        <strain evidence="2">BcaccaeLFYP20</strain>
    </source>
</reference>